<dbReference type="PANTHER" id="PTHR11048">
    <property type="entry name" value="PRENYLTRANSFERASES"/>
    <property type="match status" value="1"/>
</dbReference>
<dbReference type="EC" id="2.5.1.39" evidence="11 12"/>
<keyword evidence="8 11" id="KW-0812">Transmembrane</keyword>
<comment type="cofactor">
    <cofactor evidence="1 11">
        <name>Mg(2+)</name>
        <dbReference type="ChEBI" id="CHEBI:18420"/>
    </cofactor>
</comment>
<dbReference type="AlphaFoldDB" id="A0A3N0VGB3"/>
<dbReference type="InterPro" id="IPR000537">
    <property type="entry name" value="UbiA_prenyltransferase"/>
</dbReference>
<feature type="transmembrane region" description="Helical" evidence="11">
    <location>
        <begin position="232"/>
        <end position="251"/>
    </location>
</feature>
<feature type="transmembrane region" description="Helical" evidence="11">
    <location>
        <begin position="263"/>
        <end position="283"/>
    </location>
</feature>
<evidence type="ECO:0000256" key="3">
    <source>
        <dbReference type="ARBA" id="ARBA00005985"/>
    </source>
</evidence>
<evidence type="ECO:0000313" key="14">
    <source>
        <dbReference type="Proteomes" id="UP000282106"/>
    </source>
</evidence>
<dbReference type="GO" id="GO:0005886">
    <property type="term" value="C:plasma membrane"/>
    <property type="evidence" value="ECO:0007669"/>
    <property type="project" value="UniProtKB-SubCell"/>
</dbReference>
<evidence type="ECO:0000256" key="12">
    <source>
        <dbReference type="NCBIfam" id="TIGR01474"/>
    </source>
</evidence>
<dbReference type="FunFam" id="1.10.357.140:FF:000008">
    <property type="entry name" value="4-hydroxybenzoate octaprenyltransferase"/>
    <property type="match status" value="1"/>
</dbReference>
<dbReference type="Pfam" id="PF01040">
    <property type="entry name" value="UbiA"/>
    <property type="match status" value="1"/>
</dbReference>
<dbReference type="InterPro" id="IPR006370">
    <property type="entry name" value="HB_polyprenyltransferase-like"/>
</dbReference>
<evidence type="ECO:0000256" key="4">
    <source>
        <dbReference type="ARBA" id="ARBA00022475"/>
    </source>
</evidence>
<evidence type="ECO:0000256" key="10">
    <source>
        <dbReference type="ARBA" id="ARBA00023136"/>
    </source>
</evidence>
<dbReference type="CDD" id="cd13959">
    <property type="entry name" value="PT_UbiA_COQ2"/>
    <property type="match status" value="1"/>
</dbReference>
<dbReference type="PANTHER" id="PTHR11048:SF28">
    <property type="entry name" value="4-HYDROXYBENZOATE POLYPRENYLTRANSFERASE, MITOCHONDRIAL"/>
    <property type="match status" value="1"/>
</dbReference>
<keyword evidence="6 11" id="KW-0808">Transferase</keyword>
<keyword evidence="14" id="KW-1185">Reference proteome</keyword>
<comment type="caution">
    <text evidence="11">Lacks conserved residue(s) required for the propagation of feature annotation.</text>
</comment>
<comment type="subcellular location">
    <subcellularLocation>
        <location evidence="11">Cell inner membrane</location>
        <topology evidence="11">Multi-pass membrane protein</topology>
    </subcellularLocation>
    <subcellularLocation>
        <location evidence="2">Membrane</location>
        <topology evidence="2">Multi-pass membrane protein</topology>
    </subcellularLocation>
</comment>
<feature type="transmembrane region" description="Helical" evidence="11">
    <location>
        <begin position="139"/>
        <end position="156"/>
    </location>
</feature>
<name>A0A3N0VGB3_9GAMM</name>
<dbReference type="InParanoid" id="A0A3N0VGB3"/>
<comment type="catalytic activity">
    <reaction evidence="11">
        <text>all-trans-octaprenyl diphosphate + 4-hydroxybenzoate = 4-hydroxy-3-(all-trans-octaprenyl)benzoate + diphosphate</text>
        <dbReference type="Rhea" id="RHEA:27782"/>
        <dbReference type="ChEBI" id="CHEBI:1617"/>
        <dbReference type="ChEBI" id="CHEBI:17879"/>
        <dbReference type="ChEBI" id="CHEBI:33019"/>
        <dbReference type="ChEBI" id="CHEBI:57711"/>
        <dbReference type="EC" id="2.5.1.39"/>
    </reaction>
</comment>
<feature type="transmembrane region" description="Helical" evidence="11">
    <location>
        <begin position="162"/>
        <end position="186"/>
    </location>
</feature>
<evidence type="ECO:0000256" key="8">
    <source>
        <dbReference type="ARBA" id="ARBA00022692"/>
    </source>
</evidence>
<evidence type="ECO:0000256" key="7">
    <source>
        <dbReference type="ARBA" id="ARBA00022688"/>
    </source>
</evidence>
<dbReference type="PROSITE" id="PS00943">
    <property type="entry name" value="UBIA"/>
    <property type="match status" value="1"/>
</dbReference>
<keyword evidence="9 11" id="KW-1133">Transmembrane helix</keyword>
<evidence type="ECO:0000256" key="2">
    <source>
        <dbReference type="ARBA" id="ARBA00004141"/>
    </source>
</evidence>
<comment type="pathway">
    <text evidence="11">Cofactor biosynthesis; ubiquinone biosynthesis.</text>
</comment>
<dbReference type="Proteomes" id="UP000282106">
    <property type="component" value="Unassembled WGS sequence"/>
</dbReference>
<dbReference type="GO" id="GO:0008412">
    <property type="term" value="F:4-hydroxybenzoate polyprenyltransferase activity"/>
    <property type="evidence" value="ECO:0007669"/>
    <property type="project" value="UniProtKB-UniRule"/>
</dbReference>
<dbReference type="UniPathway" id="UPA00232"/>
<evidence type="ECO:0000256" key="5">
    <source>
        <dbReference type="ARBA" id="ARBA00022519"/>
    </source>
</evidence>
<protein>
    <recommendedName>
        <fullName evidence="11 12">4-hydroxybenzoate octaprenyltransferase</fullName>
        <ecNumber evidence="11 12">2.5.1.39</ecNumber>
    </recommendedName>
    <alternativeName>
        <fullName evidence="11">4-HB polyprenyltransferase</fullName>
    </alternativeName>
</protein>
<dbReference type="Gene3D" id="1.20.120.1780">
    <property type="entry name" value="UbiA prenyltransferase"/>
    <property type="match status" value="1"/>
</dbReference>
<dbReference type="Gene3D" id="1.10.357.140">
    <property type="entry name" value="UbiA prenyltransferase"/>
    <property type="match status" value="1"/>
</dbReference>
<dbReference type="EMBL" id="RJVO01000002">
    <property type="protein sequence ID" value="ROH91823.1"/>
    <property type="molecule type" value="Genomic_DNA"/>
</dbReference>
<dbReference type="FunCoup" id="A0A3N0VGB3">
    <property type="interactions" value="441"/>
</dbReference>
<organism evidence="13 14">
    <name type="scientific">Stagnimonas aquatica</name>
    <dbReference type="NCBI Taxonomy" id="2689987"/>
    <lineage>
        <taxon>Bacteria</taxon>
        <taxon>Pseudomonadati</taxon>
        <taxon>Pseudomonadota</taxon>
        <taxon>Gammaproteobacteria</taxon>
        <taxon>Nevskiales</taxon>
        <taxon>Nevskiaceae</taxon>
        <taxon>Stagnimonas</taxon>
    </lineage>
</organism>
<evidence type="ECO:0000256" key="6">
    <source>
        <dbReference type="ARBA" id="ARBA00022679"/>
    </source>
</evidence>
<keyword evidence="5 11" id="KW-0997">Cell inner membrane</keyword>
<sequence>MLSKFLDYLRLCRLHKPVGIWLLLWPTLWGLWFAAEGPPSFKVLWIFVAGTVLMRSAGCVINDVLDADFDPGVERTKDRPIAAGRVSRQEGVRVFVALALIAYGLATKLNTLTVLLAIPAALLAASYPLMKRWIALPQAYLGLAFSWGIPMAYAAVRDEVDWGPALLLMAANVCWVIAYDSYYAMVDRDDDLKLGVKSSAVFFGRHDLLATGLLQALALVLLALVGAERGGWYFAGLGLAAVIAAGLQWRARSRRRADCFRAFELSHWLGLAVFLGLVLDYHYG</sequence>
<comment type="function">
    <text evidence="11">Catalyzes the prenylation of para-hydroxybenzoate (PHB) with an all-trans polyprenyl group. Mediates the second step in the final reaction sequence of ubiquinone-8 (UQ-8) biosynthesis, which is the condensation of the polyisoprenoid side chain with PHB, generating the first membrane-bound Q intermediate 3-octaprenyl-4-hydroxybenzoate.</text>
</comment>
<dbReference type="InterPro" id="IPR044878">
    <property type="entry name" value="UbiA_sf"/>
</dbReference>
<dbReference type="HAMAP" id="MF_01635">
    <property type="entry name" value="UbiA"/>
    <property type="match status" value="1"/>
</dbReference>
<evidence type="ECO:0000256" key="9">
    <source>
        <dbReference type="ARBA" id="ARBA00022989"/>
    </source>
</evidence>
<accession>A0A3N0VGB3</accession>
<proteinExistence type="inferred from homology"/>
<keyword evidence="11" id="KW-0460">Magnesium</keyword>
<dbReference type="InterPro" id="IPR039653">
    <property type="entry name" value="Prenyltransferase"/>
</dbReference>
<comment type="caution">
    <text evidence="13">The sequence shown here is derived from an EMBL/GenBank/DDBJ whole genome shotgun (WGS) entry which is preliminary data.</text>
</comment>
<dbReference type="NCBIfam" id="TIGR01474">
    <property type="entry name" value="ubiA_proteo"/>
    <property type="match status" value="1"/>
</dbReference>
<comment type="similarity">
    <text evidence="3 11">Belongs to the UbiA prenyltransferase family.</text>
</comment>
<dbReference type="FunFam" id="1.20.120.1780:FF:000001">
    <property type="entry name" value="4-hydroxybenzoate octaprenyltransferase"/>
    <property type="match status" value="1"/>
</dbReference>
<reference evidence="13 14" key="1">
    <citation type="submission" date="2018-10" db="EMBL/GenBank/DDBJ databases">
        <authorList>
            <person name="Chen W.-M."/>
        </authorList>
    </citation>
    <scope>NUCLEOTIDE SEQUENCE [LARGE SCALE GENOMIC DNA]</scope>
    <source>
        <strain evidence="13 14">THS-13</strain>
    </source>
</reference>
<keyword evidence="4 11" id="KW-1003">Cell membrane</keyword>
<evidence type="ECO:0000256" key="1">
    <source>
        <dbReference type="ARBA" id="ARBA00001946"/>
    </source>
</evidence>
<dbReference type="RefSeq" id="WP_123210867.1">
    <property type="nucleotide sequence ID" value="NZ_RJVO01000002.1"/>
</dbReference>
<dbReference type="GO" id="GO:0006744">
    <property type="term" value="P:ubiquinone biosynthetic process"/>
    <property type="evidence" value="ECO:0007669"/>
    <property type="project" value="UniProtKB-UniRule"/>
</dbReference>
<keyword evidence="7 11" id="KW-0831">Ubiquinone biosynthesis</keyword>
<evidence type="ECO:0000256" key="11">
    <source>
        <dbReference type="HAMAP-Rule" id="MF_01635"/>
    </source>
</evidence>
<dbReference type="InterPro" id="IPR030470">
    <property type="entry name" value="UbiA_prenylTrfase_CS"/>
</dbReference>
<keyword evidence="10 11" id="KW-0472">Membrane</keyword>
<evidence type="ECO:0000313" key="13">
    <source>
        <dbReference type="EMBL" id="ROH91823.1"/>
    </source>
</evidence>
<gene>
    <name evidence="11" type="primary">ubiA</name>
    <name evidence="13" type="ORF">ED208_05445</name>
</gene>